<gene>
    <name evidence="1" type="ORF">C1645_818075</name>
</gene>
<protein>
    <submittedName>
        <fullName evidence="1">Uncharacterized protein</fullName>
    </submittedName>
</protein>
<dbReference type="EMBL" id="QKYT01000082">
    <property type="protein sequence ID" value="RIA94368.1"/>
    <property type="molecule type" value="Genomic_DNA"/>
</dbReference>
<name>A0A397T7Z4_9GLOM</name>
<dbReference type="STRING" id="658196.A0A397T7Z4"/>
<dbReference type="OrthoDB" id="2303998at2759"/>
<dbReference type="Proteomes" id="UP000265703">
    <property type="component" value="Unassembled WGS sequence"/>
</dbReference>
<proteinExistence type="predicted"/>
<keyword evidence="2" id="KW-1185">Reference proteome</keyword>
<reference evidence="1 2" key="1">
    <citation type="submission" date="2018-06" db="EMBL/GenBank/DDBJ databases">
        <title>Comparative genomics reveals the genomic features of Rhizophagus irregularis, R. cerebriforme, R. diaphanum and Gigaspora rosea, and their symbiotic lifestyle signature.</title>
        <authorList>
            <person name="Morin E."/>
            <person name="San Clemente H."/>
            <person name="Chen E.C.H."/>
            <person name="De La Providencia I."/>
            <person name="Hainaut M."/>
            <person name="Kuo A."/>
            <person name="Kohler A."/>
            <person name="Murat C."/>
            <person name="Tang N."/>
            <person name="Roy S."/>
            <person name="Loubradou J."/>
            <person name="Henrissat B."/>
            <person name="Grigoriev I.V."/>
            <person name="Corradi N."/>
            <person name="Roux C."/>
            <person name="Martin F.M."/>
        </authorList>
    </citation>
    <scope>NUCLEOTIDE SEQUENCE [LARGE SCALE GENOMIC DNA]</scope>
    <source>
        <strain evidence="1 2">DAOM 227022</strain>
    </source>
</reference>
<comment type="caution">
    <text evidence="1">The sequence shown here is derived from an EMBL/GenBank/DDBJ whole genome shotgun (WGS) entry which is preliminary data.</text>
</comment>
<dbReference type="AlphaFoldDB" id="A0A397T7Z4"/>
<accession>A0A397T7Z4</accession>
<evidence type="ECO:0000313" key="2">
    <source>
        <dbReference type="Proteomes" id="UP000265703"/>
    </source>
</evidence>
<organism evidence="1 2">
    <name type="scientific">Glomus cerebriforme</name>
    <dbReference type="NCBI Taxonomy" id="658196"/>
    <lineage>
        <taxon>Eukaryota</taxon>
        <taxon>Fungi</taxon>
        <taxon>Fungi incertae sedis</taxon>
        <taxon>Mucoromycota</taxon>
        <taxon>Glomeromycotina</taxon>
        <taxon>Glomeromycetes</taxon>
        <taxon>Glomerales</taxon>
        <taxon>Glomeraceae</taxon>
        <taxon>Glomus</taxon>
    </lineage>
</organism>
<evidence type="ECO:0000313" key="1">
    <source>
        <dbReference type="EMBL" id="RIA94368.1"/>
    </source>
</evidence>
<sequence length="93" mass="10815">MGHDNSEIGEQLLTGVVFRPFCCCLGKFWLFIYSIEINKTNLTIKMYQDFELQFSYISTNPNDVWKKVGILQEHKGIDLFGISQSQIQTYIQT</sequence>